<comment type="subunit">
    <text evidence="2">Heterodimer of subunit A (variable subunit) and subunit B (catalytic subunit). Heterodimeric FTR forms a complex with ferredoxin and thioredoxin.</text>
</comment>
<dbReference type="InterPro" id="IPR004207">
    <property type="entry name" value="Fd_thioredoxin_Rdtase_alpha"/>
</dbReference>
<evidence type="ECO:0000256" key="4">
    <source>
        <dbReference type="ARBA" id="ARBA00034490"/>
    </source>
</evidence>
<evidence type="ECO:0000313" key="7">
    <source>
        <dbReference type="Proteomes" id="UP000010366"/>
    </source>
</evidence>
<dbReference type="Proteomes" id="UP000010366">
    <property type="component" value="Chromosome"/>
</dbReference>
<evidence type="ECO:0000256" key="1">
    <source>
        <dbReference type="ARBA" id="ARBA00023002"/>
    </source>
</evidence>
<evidence type="ECO:0000259" key="5">
    <source>
        <dbReference type="Pfam" id="PF02941"/>
    </source>
</evidence>
<dbReference type="KEGG" id="cmp:Cha6605_4894"/>
<name>K9ULY5_CHAP6</name>
<keyword evidence="1" id="KW-0560">Oxidoreductase</keyword>
<evidence type="ECO:0000256" key="3">
    <source>
        <dbReference type="ARBA" id="ARBA00034474"/>
    </source>
</evidence>
<proteinExistence type="inferred from homology"/>
<comment type="function">
    <text evidence="3">Variable subunit of the ferredoxin-thioredoxin reductase (FTR), which catalyzes the two-electron reduction of thioredoxins by the electrons provided by reduced ferredoxin.</text>
</comment>
<dbReference type="PANTHER" id="PTHR46937">
    <property type="entry name" value="FERREDOXIN-THIOREDOXIN REDUCTASE, VARIABLE CHAIN"/>
    <property type="match status" value="1"/>
</dbReference>
<accession>K9ULY5</accession>
<protein>
    <submittedName>
        <fullName evidence="6">Ferredoxin thioredoxin reductase variable alpha chain</fullName>
    </submittedName>
</protein>
<dbReference type="InterPro" id="IPR044166">
    <property type="entry name" value="FTRV"/>
</dbReference>
<organism evidence="6 7">
    <name type="scientific">Chamaesiphon minutus (strain ATCC 27169 / PCC 6605)</name>
    <dbReference type="NCBI Taxonomy" id="1173020"/>
    <lineage>
        <taxon>Bacteria</taxon>
        <taxon>Bacillati</taxon>
        <taxon>Cyanobacteriota</taxon>
        <taxon>Cyanophyceae</taxon>
        <taxon>Gomontiellales</taxon>
        <taxon>Chamaesiphonaceae</taxon>
        <taxon>Chamaesiphon</taxon>
    </lineage>
</organism>
<dbReference type="HOGENOM" id="CLU_171349_0_0_3"/>
<sequence length="74" mass="8566">MQVGDRVRVKTSVVIYHHPKHRGQAVDILHQEGTIDKIATEWKGRPISANFPLIVKFDNDKLRAHLREDELEVI</sequence>
<dbReference type="SUPFAM" id="SSF50090">
    <property type="entry name" value="Electron transport accessory proteins"/>
    <property type="match status" value="1"/>
</dbReference>
<keyword evidence="7" id="KW-1185">Reference proteome</keyword>
<dbReference type="GO" id="GO:0015979">
    <property type="term" value="P:photosynthesis"/>
    <property type="evidence" value="ECO:0007669"/>
    <property type="project" value="InterPro"/>
</dbReference>
<gene>
    <name evidence="6" type="ORF">Cha6605_4894</name>
</gene>
<dbReference type="AlphaFoldDB" id="K9ULY5"/>
<evidence type="ECO:0000313" key="6">
    <source>
        <dbReference type="EMBL" id="AFY95805.1"/>
    </source>
</evidence>
<dbReference type="OrthoDB" id="462709at2"/>
<dbReference type="RefSeq" id="WP_015161894.1">
    <property type="nucleotide sequence ID" value="NC_019697.1"/>
</dbReference>
<dbReference type="Pfam" id="PF02941">
    <property type="entry name" value="FeThRed_A"/>
    <property type="match status" value="1"/>
</dbReference>
<feature type="domain" description="Ferredoxin thioredoxin reductase alpha chain" evidence="5">
    <location>
        <begin position="3"/>
        <end position="70"/>
    </location>
</feature>
<dbReference type="STRING" id="1173020.Cha6605_4894"/>
<comment type="similarity">
    <text evidence="4">Belongs to the ferredoxin thioredoxin reductase alpha subunit family.</text>
</comment>
<reference evidence="6 7" key="1">
    <citation type="submission" date="2012-05" db="EMBL/GenBank/DDBJ databases">
        <title>Finished chromosome of genome of Chamaesiphon sp. PCC 6605.</title>
        <authorList>
            <consortium name="US DOE Joint Genome Institute"/>
            <person name="Gugger M."/>
            <person name="Coursin T."/>
            <person name="Rippka R."/>
            <person name="Tandeau De Marsac N."/>
            <person name="Huntemann M."/>
            <person name="Wei C.-L."/>
            <person name="Han J."/>
            <person name="Detter J.C."/>
            <person name="Han C."/>
            <person name="Tapia R."/>
            <person name="Chen A."/>
            <person name="Kyrpides N."/>
            <person name="Mavromatis K."/>
            <person name="Markowitz V."/>
            <person name="Szeto E."/>
            <person name="Ivanova N."/>
            <person name="Pagani I."/>
            <person name="Pati A."/>
            <person name="Goodwin L."/>
            <person name="Nordberg H.P."/>
            <person name="Cantor M.N."/>
            <person name="Hua S.X."/>
            <person name="Woyke T."/>
            <person name="Kerfeld C.A."/>
        </authorList>
    </citation>
    <scope>NUCLEOTIDE SEQUENCE [LARGE SCALE GENOMIC DNA]</scope>
    <source>
        <strain evidence="7">ATCC 27169 / PCC 6605</strain>
    </source>
</reference>
<dbReference type="PANTHER" id="PTHR46937:SF4">
    <property type="entry name" value="FERREDOXIN-THIOREDOXIN REDUCTASE SUBUNIT A1, CHLOROPLASTIC"/>
    <property type="match status" value="1"/>
</dbReference>
<dbReference type="GO" id="GO:0016491">
    <property type="term" value="F:oxidoreductase activity"/>
    <property type="evidence" value="ECO:0007669"/>
    <property type="project" value="UniProtKB-KW"/>
</dbReference>
<dbReference type="InterPro" id="IPR008990">
    <property type="entry name" value="Elect_transpt_acc-like_dom_sf"/>
</dbReference>
<dbReference type="eggNOG" id="ENOG5032ZFB">
    <property type="taxonomic scope" value="Bacteria"/>
</dbReference>
<dbReference type="Gene3D" id="2.30.30.50">
    <property type="match status" value="1"/>
</dbReference>
<dbReference type="EMBL" id="CP003600">
    <property type="protein sequence ID" value="AFY95805.1"/>
    <property type="molecule type" value="Genomic_DNA"/>
</dbReference>
<evidence type="ECO:0000256" key="2">
    <source>
        <dbReference type="ARBA" id="ARBA00026011"/>
    </source>
</evidence>